<dbReference type="InterPro" id="IPR026341">
    <property type="entry name" value="T9SS_type_B"/>
</dbReference>
<comment type="caution">
    <text evidence="3">The sequence shown here is derived from an EMBL/GenBank/DDBJ whole genome shotgun (WGS) entry which is preliminary data.</text>
</comment>
<keyword evidence="4" id="KW-1185">Reference proteome</keyword>
<dbReference type="NCBIfam" id="TIGR04131">
    <property type="entry name" value="Bac_Flav_CTERM"/>
    <property type="match status" value="1"/>
</dbReference>
<feature type="chain" id="PRO_5037437745" evidence="1">
    <location>
        <begin position="22"/>
        <end position="1025"/>
    </location>
</feature>
<evidence type="ECO:0000256" key="1">
    <source>
        <dbReference type="SAM" id="SignalP"/>
    </source>
</evidence>
<name>A0A923N0Q2_9FLAO</name>
<feature type="signal peptide" evidence="1">
    <location>
        <begin position="1"/>
        <end position="21"/>
    </location>
</feature>
<keyword evidence="1" id="KW-0732">Signal</keyword>
<proteinExistence type="predicted"/>
<accession>A0A923N0Q2</accession>
<sequence length="1025" mass="108474">MKQRLLFVVVITLFLTSHLRAQLCTGSLGDAVVNIDFGSGTGRGGALGSAITAYTYSASGKLDEGYYTIVNTTTGLRDNAWHIITDHTGNTNGYMMVVNASTLATAGIFYTKTVTNLCPGTTYEFSAWLMNVMTFTSPNPNVTFTVSTTSGTVLGTYNTGSLAVTSSGTWKQAGFYFTTGTESEVVITMLNNAVGAAPGNDLALDDITFRACGPIVSAMVQNNSSTSLSICDNDAATYTLTGNLGTSVYSDPAYQWQVSQDNGTTWTDVTGATSLIYNAVSNSAGSYLYRMTTAQRTNIASASCRVSSNNLAITVAASPLRPSVTTVQPSCALPSGKITVDSPANCTYSINGSTYQSNAVFSGLAGGDYSVTAKSATGCVSAAQLVHIDTVVPNAGTVTFMAIQPVICVDPLGTITFTNVDAEYSFDNGATWSTVNAKTGLVADTYNLKSRNSYACETPAVAVEIFVPPGYPPTPSVVVTQPDCFMATGTITVSDSAPLYSYDNGTTWVASNSINGLSAGTYAVLIKNALGCVSLVANSVKIIGFINTEPLPVATSPQQFCVQQNASLNDLAITGTAIKWYDAAANGNLLAGSTVVQTGTYYASQSVTSCESLRIPVVIAVQNTPAPTAVALQDFCTTQKPTIANLIVTGTNVIWYDASANGIVLPVTTALLNGLTYYASQTVNGCESVNRVAVAVSIVAPAVPLNDVNDILCDALSDGKELVDLSTYNSQITPCASCVLSYYSSLSGAENQDLSAQITLYSTYNVPLGNTDVFVRIDSNDKCYQVAKLSLSVVSNPVIAIKDNVVLCESSSVTVDAGSGFDSYLWSTGETSSSIVIQTVGSYSVTISQGHGSTTCSSTKNFKVFASNVATIAKVEIQDWTDTDNVIVVTVADPSQGDYKYSIDGINYQDSNTFTGLLSGDYIVYVKDNNECGIVNQEVFILNYPKYFTPNADGYNDTWAIKFSETEPTIDIKIFDRYGKFIKQLNATSSWDGTFNGHQLPATDYWFVVTRASGKVFKGHFSMKR</sequence>
<dbReference type="Gene3D" id="2.60.120.260">
    <property type="entry name" value="Galactose-binding domain-like"/>
    <property type="match status" value="1"/>
</dbReference>
<dbReference type="RefSeq" id="WP_187019204.1">
    <property type="nucleotide sequence ID" value="NZ_JACRUK010000028.1"/>
</dbReference>
<dbReference type="AlphaFoldDB" id="A0A923N0Q2"/>
<protein>
    <submittedName>
        <fullName evidence="3">T9SS type B sorting domain-containing protein</fullName>
    </submittedName>
</protein>
<dbReference type="Proteomes" id="UP000641454">
    <property type="component" value="Unassembled WGS sequence"/>
</dbReference>
<dbReference type="Pfam" id="PF13585">
    <property type="entry name" value="CHU_C"/>
    <property type="match status" value="1"/>
</dbReference>
<organism evidence="3 4">
    <name type="scientific">Flavobacterium muglaense</name>
    <dbReference type="NCBI Taxonomy" id="2764716"/>
    <lineage>
        <taxon>Bacteria</taxon>
        <taxon>Pseudomonadati</taxon>
        <taxon>Bacteroidota</taxon>
        <taxon>Flavobacteriia</taxon>
        <taxon>Flavobacteriales</taxon>
        <taxon>Flavobacteriaceae</taxon>
        <taxon>Flavobacterium</taxon>
    </lineage>
</organism>
<dbReference type="Pfam" id="PF19081">
    <property type="entry name" value="Ig_7"/>
    <property type="match status" value="1"/>
</dbReference>
<reference evidence="3 4" key="1">
    <citation type="submission" date="2020-08" db="EMBL/GenBank/DDBJ databases">
        <title>Description of novel Flavobacterium F-392 isolate.</title>
        <authorList>
            <person name="Saticioglu I.B."/>
            <person name="Duman M."/>
            <person name="Altun S."/>
        </authorList>
    </citation>
    <scope>NUCLEOTIDE SEQUENCE [LARGE SCALE GENOMIC DNA]</scope>
    <source>
        <strain evidence="3 4">F-392</strain>
    </source>
</reference>
<evidence type="ECO:0000313" key="3">
    <source>
        <dbReference type="EMBL" id="MBC5845077.1"/>
    </source>
</evidence>
<feature type="domain" description="Ig-like" evidence="2">
    <location>
        <begin position="552"/>
        <end position="621"/>
    </location>
</feature>
<gene>
    <name evidence="3" type="ORF">H8R25_11580</name>
</gene>
<dbReference type="InterPro" id="IPR044023">
    <property type="entry name" value="Ig_7"/>
</dbReference>
<evidence type="ECO:0000313" key="4">
    <source>
        <dbReference type="Proteomes" id="UP000641454"/>
    </source>
</evidence>
<evidence type="ECO:0000259" key="2">
    <source>
        <dbReference type="Pfam" id="PF19081"/>
    </source>
</evidence>
<dbReference type="EMBL" id="JACRUL010000028">
    <property type="protein sequence ID" value="MBC5845077.1"/>
    <property type="molecule type" value="Genomic_DNA"/>
</dbReference>
<dbReference type="Gene3D" id="2.60.40.2700">
    <property type="match status" value="1"/>
</dbReference>